<dbReference type="EMBL" id="JACORT010000008">
    <property type="protein sequence ID" value="MBC5784904.1"/>
    <property type="molecule type" value="Genomic_DNA"/>
</dbReference>
<sequence>MSRFLVVIVLALGLAAPAVAEDFTRYALSVATIQKVQSASKEIEKKVGKKYEDNKADENMDAARFAKFVDSVPEAKPILAKHGLSSKEFAHASFAMMEAGLFVMLTMDPKADQKEAAKLMATYPAETRANIELLRRNPQLLK</sequence>
<evidence type="ECO:0008006" key="4">
    <source>
        <dbReference type="Google" id="ProtNLM"/>
    </source>
</evidence>
<name>A0A923MUJ5_9BURK</name>
<dbReference type="Proteomes" id="UP000608513">
    <property type="component" value="Unassembled WGS sequence"/>
</dbReference>
<gene>
    <name evidence="2" type="ORF">H8N03_18300</name>
</gene>
<evidence type="ECO:0000313" key="2">
    <source>
        <dbReference type="EMBL" id="MBC5784904.1"/>
    </source>
</evidence>
<evidence type="ECO:0000256" key="1">
    <source>
        <dbReference type="SAM" id="SignalP"/>
    </source>
</evidence>
<reference evidence="2" key="1">
    <citation type="submission" date="2020-08" db="EMBL/GenBank/DDBJ databases">
        <title>Ramlibacter sp. USB13 16S ribosomal RNA gene genome sequencing and assembly.</title>
        <authorList>
            <person name="Kang M."/>
        </authorList>
    </citation>
    <scope>NUCLEOTIDE SEQUENCE</scope>
    <source>
        <strain evidence="2">USB13</strain>
    </source>
</reference>
<organism evidence="2 3">
    <name type="scientific">Ramlibacter cellulosilyticus</name>
    <dbReference type="NCBI Taxonomy" id="2764187"/>
    <lineage>
        <taxon>Bacteria</taxon>
        <taxon>Pseudomonadati</taxon>
        <taxon>Pseudomonadota</taxon>
        <taxon>Betaproteobacteria</taxon>
        <taxon>Burkholderiales</taxon>
        <taxon>Comamonadaceae</taxon>
        <taxon>Ramlibacter</taxon>
    </lineage>
</organism>
<protein>
    <recommendedName>
        <fullName evidence="4">DUF4142 domain-containing protein</fullName>
    </recommendedName>
</protein>
<proteinExistence type="predicted"/>
<keyword evidence="1" id="KW-0732">Signal</keyword>
<comment type="caution">
    <text evidence="2">The sequence shown here is derived from an EMBL/GenBank/DDBJ whole genome shotgun (WGS) entry which is preliminary data.</text>
</comment>
<keyword evidence="3" id="KW-1185">Reference proteome</keyword>
<accession>A0A923MUJ5</accession>
<feature type="chain" id="PRO_5037322951" description="DUF4142 domain-containing protein" evidence="1">
    <location>
        <begin position="21"/>
        <end position="142"/>
    </location>
</feature>
<dbReference type="RefSeq" id="WP_187077644.1">
    <property type="nucleotide sequence ID" value="NZ_JACORT010000008.1"/>
</dbReference>
<dbReference type="AlphaFoldDB" id="A0A923MUJ5"/>
<feature type="signal peptide" evidence="1">
    <location>
        <begin position="1"/>
        <end position="20"/>
    </location>
</feature>
<evidence type="ECO:0000313" key="3">
    <source>
        <dbReference type="Proteomes" id="UP000608513"/>
    </source>
</evidence>